<feature type="region of interest" description="Disordered" evidence="1">
    <location>
        <begin position="1"/>
        <end position="24"/>
    </location>
</feature>
<evidence type="ECO:0000313" key="4">
    <source>
        <dbReference type="Proteomes" id="UP000636800"/>
    </source>
</evidence>
<name>A0A835PDJ9_VANPL</name>
<evidence type="ECO:0000256" key="1">
    <source>
        <dbReference type="SAM" id="MobiDB-lite"/>
    </source>
</evidence>
<dbReference type="EMBL" id="JADCNL010000048">
    <property type="protein sequence ID" value="KAG0451667.1"/>
    <property type="molecule type" value="Genomic_DNA"/>
</dbReference>
<evidence type="ECO:0000313" key="3">
    <source>
        <dbReference type="EMBL" id="KAG0451761.1"/>
    </source>
</evidence>
<comment type="caution">
    <text evidence="3">The sequence shown here is derived from an EMBL/GenBank/DDBJ whole genome shotgun (WGS) entry which is preliminary data.</text>
</comment>
<proteinExistence type="predicted"/>
<feature type="compositionally biased region" description="Basic and acidic residues" evidence="1">
    <location>
        <begin position="1"/>
        <end position="18"/>
    </location>
</feature>
<accession>A0A835PDJ9</accession>
<sequence length="155" mass="16744">MRTDGNTRPKLNVDDHRFPSFPNGMGSLSGRSMLDDDVIHAMKALLPVRGLDVYSSVMKSIHGNSACSVAPAADVEPGFGRRVQGSIEYESEEGGGDHSAVCPAASCGQPLAVMLHVEVAASVLRVVNTADYYLRLYSRKVDHSGRKAVRCLRRT</sequence>
<evidence type="ECO:0000313" key="2">
    <source>
        <dbReference type="EMBL" id="KAG0451667.1"/>
    </source>
</evidence>
<gene>
    <name evidence="3" type="ORF">HPP92_026019</name>
    <name evidence="2" type="ORF">HPP92_026296</name>
</gene>
<dbReference type="EMBL" id="JADCNM010000048">
    <property type="protein sequence ID" value="KAG0451761.1"/>
    <property type="molecule type" value="Genomic_DNA"/>
</dbReference>
<dbReference type="Proteomes" id="UP000636800">
    <property type="component" value="Unassembled WGS sequence"/>
</dbReference>
<evidence type="ECO:0000313" key="5">
    <source>
        <dbReference type="Proteomes" id="UP000639772"/>
    </source>
</evidence>
<dbReference type="Proteomes" id="UP000639772">
    <property type="component" value="Unassembled WGS sequence"/>
</dbReference>
<dbReference type="AlphaFoldDB" id="A0A835PDJ9"/>
<reference evidence="4 5" key="1">
    <citation type="journal article" date="2020" name="Nat. Food">
        <title>A phased Vanilla planifolia genome enables genetic improvement of flavour and production.</title>
        <authorList>
            <person name="Hasing T."/>
            <person name="Tang H."/>
            <person name="Brym M."/>
            <person name="Khazi F."/>
            <person name="Huang T."/>
            <person name="Chambers A.H."/>
        </authorList>
    </citation>
    <scope>NUCLEOTIDE SEQUENCE [LARGE SCALE GENOMIC DNA]</scope>
    <source>
        <tissue evidence="3">Leaf</tissue>
    </source>
</reference>
<protein>
    <submittedName>
        <fullName evidence="3">Uncharacterized protein</fullName>
    </submittedName>
</protein>
<organism evidence="3 5">
    <name type="scientific">Vanilla planifolia</name>
    <name type="common">Vanilla</name>
    <dbReference type="NCBI Taxonomy" id="51239"/>
    <lineage>
        <taxon>Eukaryota</taxon>
        <taxon>Viridiplantae</taxon>
        <taxon>Streptophyta</taxon>
        <taxon>Embryophyta</taxon>
        <taxon>Tracheophyta</taxon>
        <taxon>Spermatophyta</taxon>
        <taxon>Magnoliopsida</taxon>
        <taxon>Liliopsida</taxon>
        <taxon>Asparagales</taxon>
        <taxon>Orchidaceae</taxon>
        <taxon>Vanilloideae</taxon>
        <taxon>Vanilleae</taxon>
        <taxon>Vanilla</taxon>
    </lineage>
</organism>
<keyword evidence="4" id="KW-1185">Reference proteome</keyword>